<keyword evidence="2" id="KW-1185">Reference proteome</keyword>
<comment type="caution">
    <text evidence="1">The sequence shown here is derived from an EMBL/GenBank/DDBJ whole genome shotgun (WGS) entry which is preliminary data.</text>
</comment>
<dbReference type="EMBL" id="JAKIKT010000004">
    <property type="protein sequence ID" value="MCL2914652.1"/>
    <property type="molecule type" value="Genomic_DNA"/>
</dbReference>
<protein>
    <submittedName>
        <fullName evidence="1">Uncharacterized protein</fullName>
    </submittedName>
</protein>
<gene>
    <name evidence="1" type="ORF">L2725_12825</name>
</gene>
<reference evidence="1 2" key="1">
    <citation type="submission" date="2022-01" db="EMBL/GenBank/DDBJ databases">
        <title>Whole genome-based taxonomy of the Shewanellaceae.</title>
        <authorList>
            <person name="Martin-Rodriguez A.J."/>
        </authorList>
    </citation>
    <scope>NUCLEOTIDE SEQUENCE [LARGE SCALE GENOMIC DNA]</scope>
    <source>
        <strain evidence="1 2">DSM 21332</strain>
    </source>
</reference>
<sequence>MDIRKPIFILLAIAISFPLYANSYSGPRTIKSIGCHKRDNICFIEIDGAAVGPSGCHATSVRFETEKEIAGKSAFSLFTAAYFSGKRVNLKVSETCFQYQTNFPTYDWFYIVD</sequence>
<name>A0ABT0N872_9GAMM</name>
<accession>A0ABT0N872</accession>
<evidence type="ECO:0000313" key="2">
    <source>
        <dbReference type="Proteomes" id="UP001202831"/>
    </source>
</evidence>
<organism evidence="1 2">
    <name type="scientific">Shewanella corallii</name>
    <dbReference type="NCBI Taxonomy" id="560080"/>
    <lineage>
        <taxon>Bacteria</taxon>
        <taxon>Pseudomonadati</taxon>
        <taxon>Pseudomonadota</taxon>
        <taxon>Gammaproteobacteria</taxon>
        <taxon>Alteromonadales</taxon>
        <taxon>Shewanellaceae</taxon>
        <taxon>Shewanella</taxon>
    </lineage>
</organism>
<proteinExistence type="predicted"/>
<evidence type="ECO:0000313" key="1">
    <source>
        <dbReference type="EMBL" id="MCL2914652.1"/>
    </source>
</evidence>
<dbReference type="RefSeq" id="WP_249249326.1">
    <property type="nucleotide sequence ID" value="NZ_JAKIKT010000004.1"/>
</dbReference>
<dbReference type="Proteomes" id="UP001202831">
    <property type="component" value="Unassembled WGS sequence"/>
</dbReference>